<protein>
    <recommendedName>
        <fullName evidence="11">Methyl-accepting transducer domain-containing protein</fullName>
    </recommendedName>
</protein>
<dbReference type="SUPFAM" id="SSF58104">
    <property type="entry name" value="Methyl-accepting chemotaxis protein (MCP) signaling domain"/>
    <property type="match status" value="1"/>
</dbReference>
<evidence type="ECO:0000259" key="11">
    <source>
        <dbReference type="PROSITE" id="PS50111"/>
    </source>
</evidence>
<comment type="subcellular location">
    <subcellularLocation>
        <location evidence="1">Cell membrane</location>
        <topology evidence="1">Multi-pass membrane protein</topology>
    </subcellularLocation>
</comment>
<comment type="caution">
    <text evidence="12">The sequence shown here is derived from an EMBL/GenBank/DDBJ whole genome shotgun (WGS) entry which is preliminary data.</text>
</comment>
<feature type="transmembrane region" description="Helical" evidence="10">
    <location>
        <begin position="30"/>
        <end position="49"/>
    </location>
</feature>
<dbReference type="GO" id="GO:0007165">
    <property type="term" value="P:signal transduction"/>
    <property type="evidence" value="ECO:0007669"/>
    <property type="project" value="UniProtKB-KW"/>
</dbReference>
<gene>
    <name evidence="12" type="ORF">A9Q75_11355</name>
</gene>
<evidence type="ECO:0000256" key="4">
    <source>
        <dbReference type="ARBA" id="ARBA00022500"/>
    </source>
</evidence>
<dbReference type="PROSITE" id="PS50111">
    <property type="entry name" value="CHEMOTAXIS_TRANSDUC_2"/>
    <property type="match status" value="1"/>
</dbReference>
<dbReference type="PANTHER" id="PTHR32089:SF39">
    <property type="entry name" value="METHYL-ACCEPTING CHEMOTAXIS PROTEIN HLYB"/>
    <property type="match status" value="1"/>
</dbReference>
<feature type="domain" description="Methyl-accepting transducer" evidence="11">
    <location>
        <begin position="178"/>
        <end position="342"/>
    </location>
</feature>
<reference evidence="13" key="1">
    <citation type="journal article" date="2017" name="Proc. Natl. Acad. Sci. U.S.A.">
        <title>Simulation of Deepwater Horizon oil plume reveals substrate specialization within a complex community of hydrocarbon degraders.</title>
        <authorList>
            <person name="Hu P."/>
            <person name="Dubinsky E.A."/>
            <person name="Probst A.J."/>
            <person name="Wang J."/>
            <person name="Sieber C.M.K."/>
            <person name="Tom L.M."/>
            <person name="Gardinali P."/>
            <person name="Banfield J.F."/>
            <person name="Atlas R.M."/>
            <person name="Andersen G.L."/>
        </authorList>
    </citation>
    <scope>NUCLEOTIDE SEQUENCE [LARGE SCALE GENOMIC DNA]</scope>
</reference>
<dbReference type="InterPro" id="IPR004089">
    <property type="entry name" value="MCPsignal_dom"/>
</dbReference>
<keyword evidence="4" id="KW-0145">Chemotaxis</keyword>
<keyword evidence="3" id="KW-0488">Methylation</keyword>
<organism evidence="12 13">
    <name type="scientific">Colwellia psychrerythraea</name>
    <name type="common">Vibrio psychroerythus</name>
    <dbReference type="NCBI Taxonomy" id="28229"/>
    <lineage>
        <taxon>Bacteria</taxon>
        <taxon>Pseudomonadati</taxon>
        <taxon>Pseudomonadota</taxon>
        <taxon>Gammaproteobacteria</taxon>
        <taxon>Alteromonadales</taxon>
        <taxon>Colwelliaceae</taxon>
        <taxon>Colwellia</taxon>
    </lineage>
</organism>
<name>A0A1Y5EH83_COLPS</name>
<dbReference type="PANTHER" id="PTHR32089">
    <property type="entry name" value="METHYL-ACCEPTING CHEMOTAXIS PROTEIN MCPB"/>
    <property type="match status" value="1"/>
</dbReference>
<evidence type="ECO:0000256" key="7">
    <source>
        <dbReference type="ARBA" id="ARBA00023136"/>
    </source>
</evidence>
<feature type="transmembrane region" description="Helical" evidence="10">
    <location>
        <begin position="7"/>
        <end position="24"/>
    </location>
</feature>
<keyword evidence="7 10" id="KW-0472">Membrane</keyword>
<proteinExistence type="predicted"/>
<keyword evidence="8 9" id="KW-0807">Transducer</keyword>
<evidence type="ECO:0000256" key="9">
    <source>
        <dbReference type="PROSITE-ProRule" id="PRU00284"/>
    </source>
</evidence>
<sequence>MSHIRKGLYLSCALTLLIWLNYLFLHEEMLFVFLLFSLFFLLIALASRIDNVASANIKYKTGEATQVVDDELIHSVIFELQQFIHQEVDIVEKELLRTKMLVSDAVTGISESFKHLQNLSEEQQQMIQVLISQSGSMGDGKGASLDSFVADSNKTLDDFVGVIINTSKQSLETMVYTDDMVAQFDSIFKLLSQVEGLASQTNLLALNAAIEAARAGEAGRGFAVVANEVRSLSVGSTDLNEDIRTEINKAKGIIAKLRQSVEIMASADMTSTLEAKDKMIVMMSHVEDVNNQTNQSVEELAIIAPKITEAVSVGVRSLQFEDLTRQSLESLQMNVSSLHEISDALATFDKNPDIAIHQQLIKLKTTCQQVYYETRQSEDSRSVKQLNMDEGEIELF</sequence>
<dbReference type="Pfam" id="PF00015">
    <property type="entry name" value="MCPsignal"/>
    <property type="match status" value="1"/>
</dbReference>
<keyword evidence="5 10" id="KW-0812">Transmembrane</keyword>
<evidence type="ECO:0000313" key="12">
    <source>
        <dbReference type="EMBL" id="OUR79977.1"/>
    </source>
</evidence>
<evidence type="ECO:0000256" key="8">
    <source>
        <dbReference type="ARBA" id="ARBA00023224"/>
    </source>
</evidence>
<evidence type="ECO:0000256" key="6">
    <source>
        <dbReference type="ARBA" id="ARBA00022989"/>
    </source>
</evidence>
<dbReference type="Proteomes" id="UP000243053">
    <property type="component" value="Unassembled WGS sequence"/>
</dbReference>
<evidence type="ECO:0000256" key="2">
    <source>
        <dbReference type="ARBA" id="ARBA00022475"/>
    </source>
</evidence>
<keyword evidence="2" id="KW-1003">Cell membrane</keyword>
<accession>A0A1Y5EH83</accession>
<evidence type="ECO:0000313" key="13">
    <source>
        <dbReference type="Proteomes" id="UP000243053"/>
    </source>
</evidence>
<evidence type="ECO:0000256" key="3">
    <source>
        <dbReference type="ARBA" id="ARBA00022481"/>
    </source>
</evidence>
<evidence type="ECO:0000256" key="10">
    <source>
        <dbReference type="SAM" id="Phobius"/>
    </source>
</evidence>
<keyword evidence="6 10" id="KW-1133">Transmembrane helix</keyword>
<evidence type="ECO:0000256" key="5">
    <source>
        <dbReference type="ARBA" id="ARBA00022692"/>
    </source>
</evidence>
<dbReference type="GO" id="GO:0006935">
    <property type="term" value="P:chemotaxis"/>
    <property type="evidence" value="ECO:0007669"/>
    <property type="project" value="UniProtKB-KW"/>
</dbReference>
<dbReference type="SMART" id="SM00283">
    <property type="entry name" value="MA"/>
    <property type="match status" value="1"/>
</dbReference>
<dbReference type="Gene3D" id="1.10.287.950">
    <property type="entry name" value="Methyl-accepting chemotaxis protein"/>
    <property type="match status" value="1"/>
</dbReference>
<evidence type="ECO:0000256" key="1">
    <source>
        <dbReference type="ARBA" id="ARBA00004651"/>
    </source>
</evidence>
<dbReference type="GO" id="GO:0005886">
    <property type="term" value="C:plasma membrane"/>
    <property type="evidence" value="ECO:0007669"/>
    <property type="project" value="UniProtKB-SubCell"/>
</dbReference>
<dbReference type="EMBL" id="MAAF01000067">
    <property type="protein sequence ID" value="OUR79977.1"/>
    <property type="molecule type" value="Genomic_DNA"/>
</dbReference>
<dbReference type="AlphaFoldDB" id="A0A1Y5EH83"/>